<dbReference type="AlphaFoldDB" id="A0A8T0JBT8"/>
<reference evidence="1" key="1">
    <citation type="submission" date="2020-06" db="EMBL/GenBank/DDBJ databases">
        <title>WGS assembly of Ceratodon purpureus strain R40.</title>
        <authorList>
            <person name="Carey S.B."/>
            <person name="Jenkins J."/>
            <person name="Shu S."/>
            <person name="Lovell J.T."/>
            <person name="Sreedasyam A."/>
            <person name="Maumus F."/>
            <person name="Tiley G.P."/>
            <person name="Fernandez-Pozo N."/>
            <person name="Barry K."/>
            <person name="Chen C."/>
            <person name="Wang M."/>
            <person name="Lipzen A."/>
            <person name="Daum C."/>
            <person name="Saski C.A."/>
            <person name="Payton A.C."/>
            <person name="Mcbreen J.C."/>
            <person name="Conrad R.E."/>
            <person name="Kollar L.M."/>
            <person name="Olsson S."/>
            <person name="Huttunen S."/>
            <person name="Landis J.B."/>
            <person name="Wickett N.J."/>
            <person name="Johnson M.G."/>
            <person name="Rensing S.A."/>
            <person name="Grimwood J."/>
            <person name="Schmutz J."/>
            <person name="Mcdaniel S.F."/>
        </authorList>
    </citation>
    <scope>NUCLEOTIDE SEQUENCE</scope>
    <source>
        <strain evidence="1">R40</strain>
    </source>
</reference>
<accession>A0A8T0JBT8</accession>
<proteinExistence type="predicted"/>
<evidence type="ECO:0000313" key="2">
    <source>
        <dbReference type="Proteomes" id="UP000822688"/>
    </source>
</evidence>
<dbReference type="PANTHER" id="PTHR35737:SF1">
    <property type="entry name" value="CRYPTIC LOCI REGULATOR"/>
    <property type="match status" value="1"/>
</dbReference>
<evidence type="ECO:0000313" key="1">
    <source>
        <dbReference type="EMBL" id="KAG0592512.1"/>
    </source>
</evidence>
<name>A0A8T0JBT8_CERPU</name>
<dbReference type="Proteomes" id="UP000822688">
    <property type="component" value="Chromosome 1"/>
</dbReference>
<dbReference type="EMBL" id="CM026421">
    <property type="protein sequence ID" value="KAG0592512.1"/>
    <property type="molecule type" value="Genomic_DNA"/>
</dbReference>
<protein>
    <submittedName>
        <fullName evidence="1">Uncharacterized protein</fullName>
    </submittedName>
</protein>
<comment type="caution">
    <text evidence="1">The sequence shown here is derived from an EMBL/GenBank/DDBJ whole genome shotgun (WGS) entry which is preliminary data.</text>
</comment>
<sequence length="189" mass="20868">MAASEFETVEDGGFVFKVRKKRLEEIQAAPVAVEGGAVREAPVPVAEESFEVEKKKKKLLTLKAMYEAELKAWEKLEAAATAPVLEELPSNSENSVPEEDPQTDMLKELKIEVENVEEYIKRLQDHIIHAKSTYKVMMKELREDADFRPAAEIVLALTGQGDTTSDNDVIATQGSLGSSGSLNKFADID</sequence>
<dbReference type="PANTHER" id="PTHR35737">
    <property type="entry name" value="CRYPTIC LOCI REGULATOR"/>
    <property type="match status" value="1"/>
</dbReference>
<keyword evidence="2" id="KW-1185">Reference proteome</keyword>
<gene>
    <name evidence="1" type="ORF">KC19_1G258500</name>
</gene>
<organism evidence="1 2">
    <name type="scientific">Ceratodon purpureus</name>
    <name type="common">Fire moss</name>
    <name type="synonym">Dicranum purpureum</name>
    <dbReference type="NCBI Taxonomy" id="3225"/>
    <lineage>
        <taxon>Eukaryota</taxon>
        <taxon>Viridiplantae</taxon>
        <taxon>Streptophyta</taxon>
        <taxon>Embryophyta</taxon>
        <taxon>Bryophyta</taxon>
        <taxon>Bryophytina</taxon>
        <taxon>Bryopsida</taxon>
        <taxon>Dicranidae</taxon>
        <taxon>Pseudoditrichales</taxon>
        <taxon>Ditrichaceae</taxon>
        <taxon>Ceratodon</taxon>
    </lineage>
</organism>